<name>A0A3P5XMB0_9RHOB</name>
<evidence type="ECO:0000313" key="2">
    <source>
        <dbReference type="Proteomes" id="UP000277498"/>
    </source>
</evidence>
<protein>
    <submittedName>
        <fullName evidence="1">Uncharacterized protein</fullName>
    </submittedName>
</protein>
<dbReference type="OrthoDB" id="7876554at2"/>
<evidence type="ECO:0000313" key="1">
    <source>
        <dbReference type="EMBL" id="VDC31396.1"/>
    </source>
</evidence>
<dbReference type="RefSeq" id="WP_124087600.1">
    <property type="nucleotide sequence ID" value="NZ_UXAW01000084.1"/>
</dbReference>
<dbReference type="EMBL" id="UXAW01000084">
    <property type="protein sequence ID" value="VDC31396.1"/>
    <property type="molecule type" value="Genomic_DNA"/>
</dbReference>
<reference evidence="1 2" key="1">
    <citation type="submission" date="2018-11" db="EMBL/GenBank/DDBJ databases">
        <authorList>
            <person name="Criscuolo A."/>
        </authorList>
    </citation>
    <scope>NUCLEOTIDE SEQUENCE [LARGE SCALE GENOMIC DNA]</scope>
    <source>
        <strain evidence="1">ACIP111625</strain>
    </source>
</reference>
<dbReference type="Pfam" id="PF13412">
    <property type="entry name" value="HTH_24"/>
    <property type="match status" value="1"/>
</dbReference>
<sequence length="162" mass="18273">MSRKRGKVISRAALARLWDDPGLSSDRIGEMLGISGAAVRWRAKTLGLPPRAGGEKPHYDLDCEIFERMWRANVRPAEMGRHFGVRLHAILWNAQRRGLTRNCTRHNSIGLAEFMELDLRRRMEVAAAVERAAMRNAEMVDKVFTGPKPWTKCGPLKARVAA</sequence>
<dbReference type="Proteomes" id="UP000277498">
    <property type="component" value="Unassembled WGS sequence"/>
</dbReference>
<accession>A0A3P5XMB0</accession>
<proteinExistence type="predicted"/>
<keyword evidence="2" id="KW-1185">Reference proteome</keyword>
<organism evidence="1 2">
    <name type="scientific">Pseudogemmobacter humi</name>
    <dbReference type="NCBI Taxonomy" id="2483812"/>
    <lineage>
        <taxon>Bacteria</taxon>
        <taxon>Pseudomonadati</taxon>
        <taxon>Pseudomonadota</taxon>
        <taxon>Alphaproteobacteria</taxon>
        <taxon>Rhodobacterales</taxon>
        <taxon>Paracoccaceae</taxon>
        <taxon>Pseudogemmobacter</taxon>
    </lineage>
</organism>
<dbReference type="AlphaFoldDB" id="A0A3P5XMB0"/>
<gene>
    <name evidence="1" type="ORF">XINFAN_02871</name>
</gene>